<dbReference type="EMBL" id="CM023485">
    <property type="protein sequence ID" value="KAH6931623.1"/>
    <property type="molecule type" value="Genomic_DNA"/>
</dbReference>
<accession>A0ACB7SD39</accession>
<name>A0ACB7SD39_HYAAI</name>
<gene>
    <name evidence="1" type="ORF">HPB50_026132</name>
</gene>
<proteinExistence type="predicted"/>
<sequence>MNEEPKACLKPVRAVAVRREKENLADGPRINGEEPAGRKETGDPPPTKARRPQNSNGAQEVSDAKKGATAAADDGGVNVGWERPKERRRRTVTSRKGSGRQLRGCAVHGEGTGNGLAQPGPFTKSQETVYDLLHASTARATDDHHHPLPNTAGGPHLFKHSGAPMDPKEHSGSKAPLLDLAAAAAAERPTHAGVRGPGRQARADDGCESGRRTGRETTRDGAATSAGCQGSANGRLGKGGESTDVGYLRRRRPSKNQKYPPPPPPTSPPPPTIPLAFRSGTTERAVVVRSRAARPSCSEHFFLFTWIPREGRTLKRDATREKQSAPPTSAAQEGNRMSRQEAFGFPGWTAVERWMNPVTANELRISSCGMLETGQPLERPRDARPVLSRTSPSRLVY</sequence>
<comment type="caution">
    <text evidence="1">The sequence shown here is derived from an EMBL/GenBank/DDBJ whole genome shotgun (WGS) entry which is preliminary data.</text>
</comment>
<dbReference type="Proteomes" id="UP000821845">
    <property type="component" value="Chromosome 5"/>
</dbReference>
<evidence type="ECO:0000313" key="1">
    <source>
        <dbReference type="EMBL" id="KAH6931623.1"/>
    </source>
</evidence>
<keyword evidence="2" id="KW-1185">Reference proteome</keyword>
<organism evidence="1 2">
    <name type="scientific">Hyalomma asiaticum</name>
    <name type="common">Tick</name>
    <dbReference type="NCBI Taxonomy" id="266040"/>
    <lineage>
        <taxon>Eukaryota</taxon>
        <taxon>Metazoa</taxon>
        <taxon>Ecdysozoa</taxon>
        <taxon>Arthropoda</taxon>
        <taxon>Chelicerata</taxon>
        <taxon>Arachnida</taxon>
        <taxon>Acari</taxon>
        <taxon>Parasitiformes</taxon>
        <taxon>Ixodida</taxon>
        <taxon>Ixodoidea</taxon>
        <taxon>Ixodidae</taxon>
        <taxon>Hyalomminae</taxon>
        <taxon>Hyalomma</taxon>
    </lineage>
</organism>
<protein>
    <submittedName>
        <fullName evidence="1">Uncharacterized protein</fullName>
    </submittedName>
</protein>
<reference evidence="1" key="1">
    <citation type="submission" date="2020-05" db="EMBL/GenBank/DDBJ databases">
        <title>Large-scale comparative analyses of tick genomes elucidate their genetic diversity and vector capacities.</title>
        <authorList>
            <person name="Jia N."/>
            <person name="Wang J."/>
            <person name="Shi W."/>
            <person name="Du L."/>
            <person name="Sun Y."/>
            <person name="Zhan W."/>
            <person name="Jiang J."/>
            <person name="Wang Q."/>
            <person name="Zhang B."/>
            <person name="Ji P."/>
            <person name="Sakyi L.B."/>
            <person name="Cui X."/>
            <person name="Yuan T."/>
            <person name="Jiang B."/>
            <person name="Yang W."/>
            <person name="Lam T.T.-Y."/>
            <person name="Chang Q."/>
            <person name="Ding S."/>
            <person name="Wang X."/>
            <person name="Zhu J."/>
            <person name="Ruan X."/>
            <person name="Zhao L."/>
            <person name="Wei J."/>
            <person name="Que T."/>
            <person name="Du C."/>
            <person name="Cheng J."/>
            <person name="Dai P."/>
            <person name="Han X."/>
            <person name="Huang E."/>
            <person name="Gao Y."/>
            <person name="Liu J."/>
            <person name="Shao H."/>
            <person name="Ye R."/>
            <person name="Li L."/>
            <person name="Wei W."/>
            <person name="Wang X."/>
            <person name="Wang C."/>
            <person name="Yang T."/>
            <person name="Huo Q."/>
            <person name="Li W."/>
            <person name="Guo W."/>
            <person name="Chen H."/>
            <person name="Zhou L."/>
            <person name="Ni X."/>
            <person name="Tian J."/>
            <person name="Zhou Y."/>
            <person name="Sheng Y."/>
            <person name="Liu T."/>
            <person name="Pan Y."/>
            <person name="Xia L."/>
            <person name="Li J."/>
            <person name="Zhao F."/>
            <person name="Cao W."/>
        </authorList>
    </citation>
    <scope>NUCLEOTIDE SEQUENCE</scope>
    <source>
        <strain evidence="1">Hyas-2018</strain>
    </source>
</reference>
<evidence type="ECO:0000313" key="2">
    <source>
        <dbReference type="Proteomes" id="UP000821845"/>
    </source>
</evidence>